<dbReference type="PROSITE" id="PS50835">
    <property type="entry name" value="IG_LIKE"/>
    <property type="match status" value="2"/>
</dbReference>
<dbReference type="FunFam" id="2.60.40.10:FF:001633">
    <property type="entry name" value="Uncharacterized protein, isoform A"/>
    <property type="match status" value="1"/>
</dbReference>
<dbReference type="Gene3D" id="2.60.40.10">
    <property type="entry name" value="Immunoglobulins"/>
    <property type="match status" value="2"/>
</dbReference>
<protein>
    <submittedName>
        <fullName evidence="3">Zwei Ig domain protein zig-8-like isoform X1</fullName>
    </submittedName>
</protein>
<dbReference type="GO" id="GO:0050808">
    <property type="term" value="P:synapse organization"/>
    <property type="evidence" value="ECO:0007669"/>
    <property type="project" value="TreeGrafter"/>
</dbReference>
<organism evidence="2 3">
    <name type="scientific">Ceratina calcarata</name>
    <dbReference type="NCBI Taxonomy" id="156304"/>
    <lineage>
        <taxon>Eukaryota</taxon>
        <taxon>Metazoa</taxon>
        <taxon>Ecdysozoa</taxon>
        <taxon>Arthropoda</taxon>
        <taxon>Hexapoda</taxon>
        <taxon>Insecta</taxon>
        <taxon>Pterygota</taxon>
        <taxon>Neoptera</taxon>
        <taxon>Endopterygota</taxon>
        <taxon>Hymenoptera</taxon>
        <taxon>Apocrita</taxon>
        <taxon>Aculeata</taxon>
        <taxon>Apoidea</taxon>
        <taxon>Anthophila</taxon>
        <taxon>Apidae</taxon>
        <taxon>Ceratina</taxon>
        <taxon>Zadontomerus</taxon>
    </lineage>
</organism>
<dbReference type="InterPro" id="IPR007110">
    <property type="entry name" value="Ig-like_dom"/>
</dbReference>
<dbReference type="InterPro" id="IPR003598">
    <property type="entry name" value="Ig_sub2"/>
</dbReference>
<reference evidence="3" key="1">
    <citation type="submission" date="2025-08" db="UniProtKB">
        <authorList>
            <consortium name="RefSeq"/>
        </authorList>
    </citation>
    <scope>IDENTIFICATION</scope>
    <source>
        <tissue evidence="3">Whole body</tissue>
    </source>
</reference>
<dbReference type="PANTHER" id="PTHR23279:SF4">
    <property type="entry name" value="DEFECTIVE PROBOSCIS EXTENSION RESPONSE 2, ISOFORM F-RELATED"/>
    <property type="match status" value="1"/>
</dbReference>
<dbReference type="InterPro" id="IPR013783">
    <property type="entry name" value="Ig-like_fold"/>
</dbReference>
<dbReference type="InterPro" id="IPR037448">
    <property type="entry name" value="Zig-8"/>
</dbReference>
<dbReference type="SMART" id="SM00409">
    <property type="entry name" value="IG"/>
    <property type="match status" value="2"/>
</dbReference>
<keyword evidence="2" id="KW-1185">Reference proteome</keyword>
<dbReference type="FunFam" id="2.60.40.10:FF:000129">
    <property type="entry name" value="CLUMA_CG018772, isoform A"/>
    <property type="match status" value="1"/>
</dbReference>
<gene>
    <name evidence="3" type="primary">LOC108627993</name>
</gene>
<dbReference type="InterPro" id="IPR003599">
    <property type="entry name" value="Ig_sub"/>
</dbReference>
<dbReference type="InterPro" id="IPR013098">
    <property type="entry name" value="Ig_I-set"/>
</dbReference>
<sequence>MAKHCCSDFGSLRTRFVRKCAIRNAAYKSSLRTTSVMLGCRRFGRRNNGEKGELFIGGVAAQILRVTRSQFRPDSITLNIYNYKENWKLSRFGTFARDQKLLGANVFGTQNVTNPPTFEMNMPRNVTTAVGQTAFLHCRVHQLGDKEVSWMRKRDMHILSAGILMYTSDLRFQVIHPDKSENWTLQIKSPQIRDSGVYECQVSTEPKMSLNYSLNVDAAGARILGPSDLYVKTGSLLTLTCLMSQGPHDLGTVAWYRGNEPVVTSPHSENDVNGEPRITVKTEWSGALTSRLKITHAKSSDSGNYSCVPTVAQRAIVNVHVINGEHPAAMQHGNTAAGSPASKTVLVMLAFFLGQLR</sequence>
<dbReference type="Pfam" id="PF07679">
    <property type="entry name" value="I-set"/>
    <property type="match status" value="1"/>
</dbReference>
<feature type="domain" description="Ig-like" evidence="1">
    <location>
        <begin position="116"/>
        <end position="203"/>
    </location>
</feature>
<feature type="domain" description="Ig-like" evidence="1">
    <location>
        <begin position="206"/>
        <end position="317"/>
    </location>
</feature>
<dbReference type="GO" id="GO:0032589">
    <property type="term" value="C:neuron projection membrane"/>
    <property type="evidence" value="ECO:0007669"/>
    <property type="project" value="TreeGrafter"/>
</dbReference>
<dbReference type="Proteomes" id="UP000694925">
    <property type="component" value="Unplaced"/>
</dbReference>
<accession>A0AAJ7S5X7</accession>
<dbReference type="SUPFAM" id="SSF48726">
    <property type="entry name" value="Immunoglobulin"/>
    <property type="match status" value="2"/>
</dbReference>
<dbReference type="RefSeq" id="XP_026671937.1">
    <property type="nucleotide sequence ID" value="XM_026816136.1"/>
</dbReference>
<evidence type="ECO:0000313" key="2">
    <source>
        <dbReference type="Proteomes" id="UP000694925"/>
    </source>
</evidence>
<dbReference type="GeneID" id="108627993"/>
<dbReference type="AlphaFoldDB" id="A0AAJ7S5X7"/>
<evidence type="ECO:0000313" key="3">
    <source>
        <dbReference type="RefSeq" id="XP_026671937.1"/>
    </source>
</evidence>
<dbReference type="Pfam" id="PF13927">
    <property type="entry name" value="Ig_3"/>
    <property type="match status" value="1"/>
</dbReference>
<name>A0AAJ7S5X7_9HYME</name>
<dbReference type="InterPro" id="IPR036179">
    <property type="entry name" value="Ig-like_dom_sf"/>
</dbReference>
<dbReference type="CDD" id="cd00099">
    <property type="entry name" value="IgV"/>
    <property type="match status" value="1"/>
</dbReference>
<dbReference type="PANTHER" id="PTHR23279">
    <property type="entry name" value="DEFECTIVE PROBOSCIS EXTENSION RESPONSE DPR -RELATED"/>
    <property type="match status" value="1"/>
</dbReference>
<dbReference type="CTD" id="2768858"/>
<evidence type="ECO:0000259" key="1">
    <source>
        <dbReference type="PROSITE" id="PS50835"/>
    </source>
</evidence>
<proteinExistence type="predicted"/>
<dbReference type="SMART" id="SM00408">
    <property type="entry name" value="IGc2"/>
    <property type="match status" value="2"/>
</dbReference>